<reference evidence="3 4" key="1">
    <citation type="submission" date="2019-08" db="EMBL/GenBank/DDBJ databases">
        <title>In-depth cultivation of the pig gut microbiome towards novel bacterial diversity and tailored functional studies.</title>
        <authorList>
            <person name="Wylensek D."/>
            <person name="Hitch T.C.A."/>
            <person name="Clavel T."/>
        </authorList>
    </citation>
    <scope>NUCLEOTIDE SEQUENCE [LARGE SCALE GENOMIC DNA]</scope>
    <source>
        <strain evidence="3 4">WCA-389-WT-23D1</strain>
    </source>
</reference>
<feature type="domain" description="Tyr recombinase" evidence="2">
    <location>
        <begin position="3"/>
        <end position="188"/>
    </location>
</feature>
<organism evidence="3 4">
    <name type="scientific">Clostridium porci</name>
    <dbReference type="NCBI Taxonomy" id="2605778"/>
    <lineage>
        <taxon>Bacteria</taxon>
        <taxon>Bacillati</taxon>
        <taxon>Bacillota</taxon>
        <taxon>Clostridia</taxon>
        <taxon>Eubacteriales</taxon>
        <taxon>Clostridiaceae</taxon>
        <taxon>Clostridium</taxon>
    </lineage>
</organism>
<dbReference type="InterPro" id="IPR002104">
    <property type="entry name" value="Integrase_catalytic"/>
</dbReference>
<protein>
    <submittedName>
        <fullName evidence="3">Tyrosine-type recombinase/integrase</fullName>
    </submittedName>
</protein>
<dbReference type="Gene3D" id="1.10.443.10">
    <property type="entry name" value="Intergrase catalytic core"/>
    <property type="match status" value="1"/>
</dbReference>
<dbReference type="EMBL" id="VUMD01000026">
    <property type="protein sequence ID" value="MSS38463.1"/>
    <property type="molecule type" value="Genomic_DNA"/>
</dbReference>
<evidence type="ECO:0000313" key="4">
    <source>
        <dbReference type="Proteomes" id="UP000429958"/>
    </source>
</evidence>
<dbReference type="InterPro" id="IPR050090">
    <property type="entry name" value="Tyrosine_recombinase_XerCD"/>
</dbReference>
<dbReference type="Proteomes" id="UP000429958">
    <property type="component" value="Unassembled WGS sequence"/>
</dbReference>
<keyword evidence="1" id="KW-0233">DNA recombination</keyword>
<dbReference type="InterPro" id="IPR013762">
    <property type="entry name" value="Integrase-like_cat_sf"/>
</dbReference>
<evidence type="ECO:0000313" key="3">
    <source>
        <dbReference type="EMBL" id="MSS38463.1"/>
    </source>
</evidence>
<dbReference type="GO" id="GO:0003677">
    <property type="term" value="F:DNA binding"/>
    <property type="evidence" value="ECO:0007669"/>
    <property type="project" value="InterPro"/>
</dbReference>
<dbReference type="SUPFAM" id="SSF56349">
    <property type="entry name" value="DNA breaking-rejoining enzymes"/>
    <property type="match status" value="1"/>
</dbReference>
<dbReference type="GO" id="GO:0006310">
    <property type="term" value="P:DNA recombination"/>
    <property type="evidence" value="ECO:0007669"/>
    <property type="project" value="UniProtKB-KW"/>
</dbReference>
<accession>A0A7X2NPD7</accession>
<dbReference type="Pfam" id="PF00589">
    <property type="entry name" value="Phage_integrase"/>
    <property type="match status" value="1"/>
</dbReference>
<dbReference type="PROSITE" id="PS51898">
    <property type="entry name" value="TYR_RECOMBINASE"/>
    <property type="match status" value="1"/>
</dbReference>
<sequence length="189" mass="22103">MNIETEPLRDKRQIQALFTYLRGKSSRNYVMAKIQLNTALRISDVVKLKVNDFFHPSGKFRRYIIVKEKKTGKERHIAINATLKHIITSYTEENNLTYHDYLLPSQKKSVGHISTTQAHRIFQDAGQTLHFDKFNSHSLRKSWGYFAYKKTKNIALIMQVYGHTSVTQTLKYIGITQTDKDLLYNTIEF</sequence>
<dbReference type="RefSeq" id="WP_154473865.1">
    <property type="nucleotide sequence ID" value="NZ_VUMD01000026.1"/>
</dbReference>
<dbReference type="PANTHER" id="PTHR30349">
    <property type="entry name" value="PHAGE INTEGRASE-RELATED"/>
    <property type="match status" value="1"/>
</dbReference>
<dbReference type="PANTHER" id="PTHR30349:SF82">
    <property type="entry name" value="INTEGRASE_RECOMBINASE YOEC-RELATED"/>
    <property type="match status" value="1"/>
</dbReference>
<dbReference type="AlphaFoldDB" id="A0A7X2NPD7"/>
<proteinExistence type="predicted"/>
<gene>
    <name evidence="3" type="ORF">FYJ39_18560</name>
</gene>
<evidence type="ECO:0000259" key="2">
    <source>
        <dbReference type="PROSITE" id="PS51898"/>
    </source>
</evidence>
<evidence type="ECO:0000256" key="1">
    <source>
        <dbReference type="ARBA" id="ARBA00023172"/>
    </source>
</evidence>
<keyword evidence="4" id="KW-1185">Reference proteome</keyword>
<name>A0A7X2NPD7_9CLOT</name>
<dbReference type="GO" id="GO:0015074">
    <property type="term" value="P:DNA integration"/>
    <property type="evidence" value="ECO:0007669"/>
    <property type="project" value="InterPro"/>
</dbReference>
<comment type="caution">
    <text evidence="3">The sequence shown here is derived from an EMBL/GenBank/DDBJ whole genome shotgun (WGS) entry which is preliminary data.</text>
</comment>
<dbReference type="InterPro" id="IPR011010">
    <property type="entry name" value="DNA_brk_join_enz"/>
</dbReference>